<sequence>MAPNLIREFASCTSYCSRGYASVKVAIFAIPGLVVCVGCLASRNQVYCLVSTSAGGRAGYSNRSAFEELQALLASQAPALLEKINSLVSEIVFQRLEHRSECDVVAPPVQTRPPTNASAETVTVQPTKRGGSNSLDRRLGMATLRTTADKIMLLEEIEPTVPLRKSELTESARQFVNQILTPILTCYREHFCSDLAAFIGTWGANFSHSKLKTNCSVKNPCNT</sequence>
<reference evidence="1" key="1">
    <citation type="submission" date="2015-04" db="EMBL/GenBank/DDBJ databases">
        <title>The genome sequence of the plant pathogenic Rhizarian Plasmodiophora brassicae reveals insights in its biotrophic life cycle and the origin of chitin synthesis.</title>
        <authorList>
            <person name="Schwelm A."/>
            <person name="Fogelqvist J."/>
            <person name="Knaust A."/>
            <person name="Julke S."/>
            <person name="Lilja T."/>
            <person name="Dhandapani V."/>
            <person name="Bonilla-Rosso G."/>
            <person name="Karlsson M."/>
            <person name="Shevchenko A."/>
            <person name="Choi S.R."/>
            <person name="Kim H.G."/>
            <person name="Park J.Y."/>
            <person name="Lim Y.P."/>
            <person name="Ludwig-Muller J."/>
            <person name="Dixelius C."/>
        </authorList>
    </citation>
    <scope>NUCLEOTIDE SEQUENCE</scope>
    <source>
        <tissue evidence="1">Potato root galls</tissue>
    </source>
</reference>
<dbReference type="AlphaFoldDB" id="A0A0H5QYU2"/>
<dbReference type="EMBL" id="HACM01006387">
    <property type="protein sequence ID" value="CRZ06829.1"/>
    <property type="molecule type" value="Transcribed_RNA"/>
</dbReference>
<organism evidence="1">
    <name type="scientific">Spongospora subterranea</name>
    <dbReference type="NCBI Taxonomy" id="70186"/>
    <lineage>
        <taxon>Eukaryota</taxon>
        <taxon>Sar</taxon>
        <taxon>Rhizaria</taxon>
        <taxon>Endomyxa</taxon>
        <taxon>Phytomyxea</taxon>
        <taxon>Plasmodiophorida</taxon>
        <taxon>Plasmodiophoridae</taxon>
        <taxon>Spongospora</taxon>
    </lineage>
</organism>
<protein>
    <submittedName>
        <fullName evidence="1">Uncharacterized protein</fullName>
    </submittedName>
</protein>
<proteinExistence type="predicted"/>
<accession>A0A0H5QYU2</accession>
<evidence type="ECO:0000313" key="1">
    <source>
        <dbReference type="EMBL" id="CRZ06831.1"/>
    </source>
</evidence>
<name>A0A0H5QYU2_9EUKA</name>
<dbReference type="EMBL" id="HACM01006389">
    <property type="protein sequence ID" value="CRZ06831.1"/>
    <property type="molecule type" value="Transcribed_RNA"/>
</dbReference>